<evidence type="ECO:0000313" key="6">
    <source>
        <dbReference type="Proteomes" id="UP000237344"/>
    </source>
</evidence>
<reference evidence="5 6" key="1">
    <citation type="submission" date="2018-01" db="EMBL/GenBank/DDBJ databases">
        <title>Draft Genome Sequence of Komagataeibacter maltaceti LMG 1529, a Vinegar Producing Acetic Acid Bacterium Isolated from Malt Vinegar Brewery Acetifiers.</title>
        <authorList>
            <person name="Zhang Q."/>
            <person name="Hollensteiner J."/>
            <person name="Poehlein A."/>
            <person name="Daniel R."/>
        </authorList>
    </citation>
    <scope>NUCLEOTIDE SEQUENCE [LARGE SCALE GENOMIC DNA]</scope>
    <source>
        <strain evidence="5 6">LMG 1529</strain>
    </source>
</reference>
<dbReference type="SUPFAM" id="SSF46785">
    <property type="entry name" value="Winged helix' DNA-binding domain"/>
    <property type="match status" value="1"/>
</dbReference>
<dbReference type="Proteomes" id="UP000237344">
    <property type="component" value="Unassembled WGS sequence"/>
</dbReference>
<keyword evidence="1" id="KW-0805">Transcription regulation</keyword>
<dbReference type="SMART" id="SM00895">
    <property type="entry name" value="FCD"/>
    <property type="match status" value="1"/>
</dbReference>
<comment type="caution">
    <text evidence="5">The sequence shown here is derived from an EMBL/GenBank/DDBJ whole genome shotgun (WGS) entry which is preliminary data.</text>
</comment>
<dbReference type="InterPro" id="IPR036388">
    <property type="entry name" value="WH-like_DNA-bd_sf"/>
</dbReference>
<sequence>MKPRDTGNFMLNSVTPHTGEELYAILRRDMIDSRAKGGTVLQEQKIAEQYGVSRTPVREALQRLHQDNLIGRKGRFYVITSPSHEQILEIYEFREAIEASSVVLCCQRATAAEITAIEHHLDAQFRAAEQGHFYEFERLDTLFHVAIADGSHNRLLRHQLEISYDQIWFSRVGNLVSLPDYSVEATLSSHQRIMSAIQRRDVDVARAEMNSHLRSAIELSQRACASRRRLPRGKKGGTPS</sequence>
<keyword evidence="2" id="KW-0238">DNA-binding</keyword>
<evidence type="ECO:0000259" key="4">
    <source>
        <dbReference type="PROSITE" id="PS50949"/>
    </source>
</evidence>
<evidence type="ECO:0000256" key="3">
    <source>
        <dbReference type="ARBA" id="ARBA00023163"/>
    </source>
</evidence>
<name>A0A2S3W252_9PROT</name>
<feature type="domain" description="HTH gntR-type" evidence="4">
    <location>
        <begin position="16"/>
        <end position="82"/>
    </location>
</feature>
<keyword evidence="6" id="KW-1185">Reference proteome</keyword>
<dbReference type="GO" id="GO:0003677">
    <property type="term" value="F:DNA binding"/>
    <property type="evidence" value="ECO:0007669"/>
    <property type="project" value="UniProtKB-KW"/>
</dbReference>
<dbReference type="EMBL" id="POTC01000014">
    <property type="protein sequence ID" value="POF62916.1"/>
    <property type="molecule type" value="Genomic_DNA"/>
</dbReference>
<evidence type="ECO:0000256" key="2">
    <source>
        <dbReference type="ARBA" id="ARBA00023125"/>
    </source>
</evidence>
<dbReference type="Pfam" id="PF07729">
    <property type="entry name" value="FCD"/>
    <property type="match status" value="1"/>
</dbReference>
<dbReference type="PANTHER" id="PTHR43537">
    <property type="entry name" value="TRANSCRIPTIONAL REGULATOR, GNTR FAMILY"/>
    <property type="match status" value="1"/>
</dbReference>
<dbReference type="Gene3D" id="1.10.10.10">
    <property type="entry name" value="Winged helix-like DNA-binding domain superfamily/Winged helix DNA-binding domain"/>
    <property type="match status" value="1"/>
</dbReference>
<dbReference type="InterPro" id="IPR008920">
    <property type="entry name" value="TF_FadR/GntR_C"/>
</dbReference>
<dbReference type="Gene3D" id="1.20.120.530">
    <property type="entry name" value="GntR ligand-binding domain-like"/>
    <property type="match status" value="1"/>
</dbReference>
<dbReference type="AlphaFoldDB" id="A0A2S3W252"/>
<dbReference type="PROSITE" id="PS50949">
    <property type="entry name" value="HTH_GNTR"/>
    <property type="match status" value="1"/>
</dbReference>
<organism evidence="5 6">
    <name type="scientific">Novacetimonas maltaceti</name>
    <dbReference type="NCBI Taxonomy" id="1203393"/>
    <lineage>
        <taxon>Bacteria</taxon>
        <taxon>Pseudomonadati</taxon>
        <taxon>Pseudomonadota</taxon>
        <taxon>Alphaproteobacteria</taxon>
        <taxon>Acetobacterales</taxon>
        <taxon>Acetobacteraceae</taxon>
        <taxon>Novacetimonas</taxon>
    </lineage>
</organism>
<dbReference type="Pfam" id="PF00392">
    <property type="entry name" value="GntR"/>
    <property type="match status" value="1"/>
</dbReference>
<dbReference type="PANTHER" id="PTHR43537:SF5">
    <property type="entry name" value="UXU OPERON TRANSCRIPTIONAL REGULATOR"/>
    <property type="match status" value="1"/>
</dbReference>
<dbReference type="InterPro" id="IPR011711">
    <property type="entry name" value="GntR_C"/>
</dbReference>
<dbReference type="InterPro" id="IPR000524">
    <property type="entry name" value="Tscrpt_reg_HTH_GntR"/>
</dbReference>
<dbReference type="SUPFAM" id="SSF48008">
    <property type="entry name" value="GntR ligand-binding domain-like"/>
    <property type="match status" value="1"/>
</dbReference>
<dbReference type="GO" id="GO:0003700">
    <property type="term" value="F:DNA-binding transcription factor activity"/>
    <property type="evidence" value="ECO:0007669"/>
    <property type="project" value="InterPro"/>
</dbReference>
<accession>A0A2S3W252</accession>
<gene>
    <name evidence="5" type="ORF">KMAL_14160</name>
</gene>
<dbReference type="InterPro" id="IPR036390">
    <property type="entry name" value="WH_DNA-bd_sf"/>
</dbReference>
<protein>
    <recommendedName>
        <fullName evidence="4">HTH gntR-type domain-containing protein</fullName>
    </recommendedName>
</protein>
<evidence type="ECO:0000256" key="1">
    <source>
        <dbReference type="ARBA" id="ARBA00023015"/>
    </source>
</evidence>
<dbReference type="RefSeq" id="WP_239020006.1">
    <property type="nucleotide sequence ID" value="NZ_NKUE01000002.1"/>
</dbReference>
<keyword evidence="3" id="KW-0804">Transcription</keyword>
<evidence type="ECO:0000313" key="5">
    <source>
        <dbReference type="EMBL" id="POF62916.1"/>
    </source>
</evidence>
<dbReference type="PRINTS" id="PR00035">
    <property type="entry name" value="HTHGNTR"/>
</dbReference>
<dbReference type="SMART" id="SM00345">
    <property type="entry name" value="HTH_GNTR"/>
    <property type="match status" value="1"/>
</dbReference>
<proteinExistence type="predicted"/>